<dbReference type="InterPro" id="IPR001841">
    <property type="entry name" value="Znf_RING"/>
</dbReference>
<dbReference type="GO" id="GO:0061630">
    <property type="term" value="F:ubiquitin protein ligase activity"/>
    <property type="evidence" value="ECO:0007669"/>
    <property type="project" value="TreeGrafter"/>
</dbReference>
<comment type="caution">
    <text evidence="6">The sequence shown here is derived from an EMBL/GenBank/DDBJ whole genome shotgun (WGS) entry which is preliminary data.</text>
</comment>
<dbReference type="InterPro" id="IPR029058">
    <property type="entry name" value="AB_hydrolase_fold"/>
</dbReference>
<evidence type="ECO:0000256" key="2">
    <source>
        <dbReference type="ARBA" id="ARBA00022771"/>
    </source>
</evidence>
<dbReference type="EMBL" id="BPLQ01000457">
    <property type="protein sequence ID" value="GIX71555.1"/>
    <property type="molecule type" value="Genomic_DNA"/>
</dbReference>
<dbReference type="AlphaFoldDB" id="A0AAV4MI80"/>
<dbReference type="GO" id="GO:0005737">
    <property type="term" value="C:cytoplasm"/>
    <property type="evidence" value="ECO:0007669"/>
    <property type="project" value="TreeGrafter"/>
</dbReference>
<dbReference type="PROSITE" id="PS50143">
    <property type="entry name" value="BIR_REPEAT_2"/>
    <property type="match status" value="1"/>
</dbReference>
<dbReference type="GO" id="GO:0043066">
    <property type="term" value="P:negative regulation of apoptotic process"/>
    <property type="evidence" value="ECO:0007669"/>
    <property type="project" value="TreeGrafter"/>
</dbReference>
<dbReference type="Gene3D" id="1.10.1170.10">
    <property type="entry name" value="Inhibitor Of Apoptosis Protein (2mihbC-IAP-1), Chain A"/>
    <property type="match status" value="1"/>
</dbReference>
<reference evidence="6 7" key="1">
    <citation type="submission" date="2021-06" db="EMBL/GenBank/DDBJ databases">
        <title>Caerostris darwini draft genome.</title>
        <authorList>
            <person name="Kono N."/>
            <person name="Arakawa K."/>
        </authorList>
    </citation>
    <scope>NUCLEOTIDE SEQUENCE [LARGE SCALE GENOMIC DNA]</scope>
</reference>
<dbReference type="InterPro" id="IPR050784">
    <property type="entry name" value="IAP"/>
</dbReference>
<name>A0AAV4MI80_9ARAC</name>
<dbReference type="SUPFAM" id="SSF57924">
    <property type="entry name" value="Inhibitor of apoptosis (IAP) repeat"/>
    <property type="match status" value="1"/>
</dbReference>
<dbReference type="GO" id="GO:0008270">
    <property type="term" value="F:zinc ion binding"/>
    <property type="evidence" value="ECO:0007669"/>
    <property type="project" value="UniProtKB-KW"/>
</dbReference>
<dbReference type="GO" id="GO:0031398">
    <property type="term" value="P:positive regulation of protein ubiquitination"/>
    <property type="evidence" value="ECO:0007669"/>
    <property type="project" value="TreeGrafter"/>
</dbReference>
<evidence type="ECO:0000259" key="5">
    <source>
        <dbReference type="PROSITE" id="PS50089"/>
    </source>
</evidence>
<keyword evidence="2 4" id="KW-0479">Metal-binding</keyword>
<evidence type="ECO:0000256" key="3">
    <source>
        <dbReference type="ARBA" id="ARBA00022833"/>
    </source>
</evidence>
<dbReference type="GO" id="GO:0043027">
    <property type="term" value="F:cysteine-type endopeptidase inhibitor activity involved in apoptotic process"/>
    <property type="evidence" value="ECO:0007669"/>
    <property type="project" value="TreeGrafter"/>
</dbReference>
<accession>A0AAV4MI80</accession>
<protein>
    <submittedName>
        <fullName evidence="6">Sn1-specific diacylglycerol lipase beta</fullName>
    </submittedName>
</protein>
<evidence type="ECO:0000256" key="4">
    <source>
        <dbReference type="PROSITE-ProRule" id="PRU00175"/>
    </source>
</evidence>
<dbReference type="Pfam" id="PF00653">
    <property type="entry name" value="BIR"/>
    <property type="match status" value="1"/>
</dbReference>
<gene>
    <name evidence="6" type="primary">X975_13731</name>
    <name evidence="6" type="ORF">CDAR_81331</name>
</gene>
<comment type="similarity">
    <text evidence="1">Belongs to the IAP family.</text>
</comment>
<dbReference type="Proteomes" id="UP001054837">
    <property type="component" value="Unassembled WGS sequence"/>
</dbReference>
<proteinExistence type="inferred from homology"/>
<dbReference type="SMART" id="SM00238">
    <property type="entry name" value="BIR"/>
    <property type="match status" value="1"/>
</dbReference>
<keyword evidence="3" id="KW-0862">Zinc</keyword>
<evidence type="ECO:0000313" key="7">
    <source>
        <dbReference type="Proteomes" id="UP001054837"/>
    </source>
</evidence>
<dbReference type="GO" id="GO:0005634">
    <property type="term" value="C:nucleus"/>
    <property type="evidence" value="ECO:0007669"/>
    <property type="project" value="TreeGrafter"/>
</dbReference>
<dbReference type="Gene3D" id="3.30.40.10">
    <property type="entry name" value="Zinc/RING finger domain, C3HC4 (zinc finger)"/>
    <property type="match status" value="1"/>
</dbReference>
<dbReference type="PROSITE" id="PS50089">
    <property type="entry name" value="ZF_RING_2"/>
    <property type="match status" value="1"/>
</dbReference>
<dbReference type="InterPro" id="IPR001370">
    <property type="entry name" value="BIR_rpt"/>
</dbReference>
<feature type="domain" description="RING-type" evidence="5">
    <location>
        <begin position="315"/>
        <end position="350"/>
    </location>
</feature>
<keyword evidence="7" id="KW-1185">Reference proteome</keyword>
<dbReference type="Pfam" id="PF13920">
    <property type="entry name" value="zf-C3HC4_3"/>
    <property type="match status" value="1"/>
</dbReference>
<organism evidence="6 7">
    <name type="scientific">Caerostris darwini</name>
    <dbReference type="NCBI Taxonomy" id="1538125"/>
    <lineage>
        <taxon>Eukaryota</taxon>
        <taxon>Metazoa</taxon>
        <taxon>Ecdysozoa</taxon>
        <taxon>Arthropoda</taxon>
        <taxon>Chelicerata</taxon>
        <taxon>Arachnida</taxon>
        <taxon>Araneae</taxon>
        <taxon>Araneomorphae</taxon>
        <taxon>Entelegynae</taxon>
        <taxon>Araneoidea</taxon>
        <taxon>Araneidae</taxon>
        <taxon>Caerostris</taxon>
    </lineage>
</organism>
<dbReference type="GO" id="GO:0051726">
    <property type="term" value="P:regulation of cell cycle"/>
    <property type="evidence" value="ECO:0007669"/>
    <property type="project" value="TreeGrafter"/>
</dbReference>
<evidence type="ECO:0000256" key="1">
    <source>
        <dbReference type="ARBA" id="ARBA00006672"/>
    </source>
</evidence>
<dbReference type="PANTHER" id="PTHR10044:SF139">
    <property type="entry name" value="DEATH-ASSOCIATED INHIBITOR OF APOPTOSIS 2"/>
    <property type="match status" value="1"/>
</dbReference>
<dbReference type="PANTHER" id="PTHR10044">
    <property type="entry name" value="INHIBITOR OF APOPTOSIS"/>
    <property type="match status" value="1"/>
</dbReference>
<dbReference type="InterPro" id="IPR013083">
    <property type="entry name" value="Znf_RING/FYVE/PHD"/>
</dbReference>
<dbReference type="SUPFAM" id="SSF53474">
    <property type="entry name" value="alpha/beta-Hydrolases"/>
    <property type="match status" value="1"/>
</dbReference>
<dbReference type="Gene3D" id="3.40.50.1820">
    <property type="entry name" value="alpha/beta hydrolase"/>
    <property type="match status" value="1"/>
</dbReference>
<evidence type="ECO:0000313" key="6">
    <source>
        <dbReference type="EMBL" id="GIX71555.1"/>
    </source>
</evidence>
<keyword evidence="2 4" id="KW-0863">Zinc-finger</keyword>
<sequence>MSDVVAGLLVYRQRCFNIYEFEEIALAQAPSTASEDGVSLEQFPPLSFPPWMNLQLANKYFNLGLGVLGWPWVLYRNFTCGCCLRLKKIRGIVLCRCESVHFFPVNFFVTYDHETKAILVMARGTMSMDDVLTDVAATFATMDNPGCPPGILCHQGVLNASREIKRLSIPDNEKEIFDVMKYEVYRYNSFMGRWPLSYVKPKDLATDGFFYLLSEDRVQCAFCSIIIDDWNTSSTHSLVQSEMIRHACDIFLSSLVQKVVMHHLNITGGHFISFHHLCEAISDYKDREPAKSNCEVLSSENSAADENVNDLKDICKICMSEEMNIVFEPCHHLVSCQNCAQIFFNCPLCRKCITNKMKVFWG</sequence>